<evidence type="ECO:0000313" key="4">
    <source>
        <dbReference type="Proteomes" id="UP001381693"/>
    </source>
</evidence>
<evidence type="ECO:0000256" key="1">
    <source>
        <dbReference type="SAM" id="MobiDB-lite"/>
    </source>
</evidence>
<dbReference type="InterPro" id="IPR045820">
    <property type="entry name" value="CLEC16A/TT9_C"/>
</dbReference>
<dbReference type="AlphaFoldDB" id="A0AAN9A3A0"/>
<accession>A0AAN9A3A0</accession>
<gene>
    <name evidence="3" type="ORF">SK128_005420</name>
</gene>
<dbReference type="Proteomes" id="UP001381693">
    <property type="component" value="Unassembled WGS sequence"/>
</dbReference>
<comment type="caution">
    <text evidence="3">The sequence shown here is derived from an EMBL/GenBank/DDBJ whole genome shotgun (WGS) entry which is preliminary data.</text>
</comment>
<feature type="domain" description="CLEC16A/TT9 C-terminal" evidence="2">
    <location>
        <begin position="2"/>
        <end position="177"/>
    </location>
</feature>
<feature type="compositionally biased region" description="Polar residues" evidence="1">
    <location>
        <begin position="123"/>
        <end position="140"/>
    </location>
</feature>
<dbReference type="EMBL" id="JAXCGZ010012960">
    <property type="protein sequence ID" value="KAK7073433.1"/>
    <property type="molecule type" value="Genomic_DNA"/>
</dbReference>
<keyword evidence="4" id="KW-1185">Reference proteome</keyword>
<proteinExistence type="predicted"/>
<sequence>DDRPRVSSVVSLFLLAQVFLIVSHVPLVRALAKIILHGDNSIFFEDTVILQGQRLVRRGFVAPEEPLEKSLQTKTISEPGSSAPPSPSGSTYNQEEIESDKLAMDEDKLAAKSRSSMEKLSSGDKQLASSSSREQTPEDSTLSKEMKISTPAADIMASIGISELEATHLNITDEEKQQLRDTDQSG</sequence>
<evidence type="ECO:0000313" key="3">
    <source>
        <dbReference type="EMBL" id="KAK7073433.1"/>
    </source>
</evidence>
<evidence type="ECO:0000259" key="2">
    <source>
        <dbReference type="Pfam" id="PF19439"/>
    </source>
</evidence>
<feature type="region of interest" description="Disordered" evidence="1">
    <location>
        <begin position="67"/>
        <end position="149"/>
    </location>
</feature>
<name>A0AAN9A3A0_HALRR</name>
<feature type="non-terminal residue" evidence="3">
    <location>
        <position position="1"/>
    </location>
</feature>
<organism evidence="3 4">
    <name type="scientific">Halocaridina rubra</name>
    <name type="common">Hawaiian red shrimp</name>
    <dbReference type="NCBI Taxonomy" id="373956"/>
    <lineage>
        <taxon>Eukaryota</taxon>
        <taxon>Metazoa</taxon>
        <taxon>Ecdysozoa</taxon>
        <taxon>Arthropoda</taxon>
        <taxon>Crustacea</taxon>
        <taxon>Multicrustacea</taxon>
        <taxon>Malacostraca</taxon>
        <taxon>Eumalacostraca</taxon>
        <taxon>Eucarida</taxon>
        <taxon>Decapoda</taxon>
        <taxon>Pleocyemata</taxon>
        <taxon>Caridea</taxon>
        <taxon>Atyoidea</taxon>
        <taxon>Atyidae</taxon>
        <taxon>Halocaridina</taxon>
    </lineage>
</organism>
<reference evidence="3 4" key="1">
    <citation type="submission" date="2023-11" db="EMBL/GenBank/DDBJ databases">
        <title>Halocaridina rubra genome assembly.</title>
        <authorList>
            <person name="Smith C."/>
        </authorList>
    </citation>
    <scope>NUCLEOTIDE SEQUENCE [LARGE SCALE GENOMIC DNA]</scope>
    <source>
        <strain evidence="3">EP-1</strain>
        <tissue evidence="3">Whole</tissue>
    </source>
</reference>
<protein>
    <recommendedName>
        <fullName evidence="2">CLEC16A/TT9 C-terminal domain-containing protein</fullName>
    </recommendedName>
</protein>
<feature type="non-terminal residue" evidence="3">
    <location>
        <position position="186"/>
    </location>
</feature>
<feature type="compositionally biased region" description="Basic and acidic residues" evidence="1">
    <location>
        <begin position="99"/>
        <end position="110"/>
    </location>
</feature>
<dbReference type="Pfam" id="PF19439">
    <property type="entry name" value="CLEC16A_C"/>
    <property type="match status" value="1"/>
</dbReference>